<keyword evidence="3" id="KW-1185">Reference proteome</keyword>
<dbReference type="GO" id="GO:0097602">
    <property type="term" value="F:cullin family protein binding"/>
    <property type="evidence" value="ECO:0007669"/>
    <property type="project" value="InterPro"/>
</dbReference>
<dbReference type="SUPFAM" id="SSF57850">
    <property type="entry name" value="RING/U-box"/>
    <property type="match status" value="1"/>
</dbReference>
<evidence type="ECO:0000259" key="1">
    <source>
        <dbReference type="Pfam" id="PF12861"/>
    </source>
</evidence>
<dbReference type="GO" id="GO:0031145">
    <property type="term" value="P:anaphase-promoting complex-dependent catabolic process"/>
    <property type="evidence" value="ECO:0007669"/>
    <property type="project" value="InterPro"/>
</dbReference>
<feature type="domain" description="Anaphase-promoting complex subunit 11 RING-H2 finger" evidence="1">
    <location>
        <begin position="123"/>
        <end position="151"/>
    </location>
</feature>
<protein>
    <recommendedName>
        <fullName evidence="1">Anaphase-promoting complex subunit 11 RING-H2 finger domain-containing protein</fullName>
    </recommendedName>
</protein>
<comment type="caution">
    <text evidence="2">The sequence shown here is derived from an EMBL/GenBank/DDBJ whole genome shotgun (WGS) entry which is preliminary data.</text>
</comment>
<dbReference type="GO" id="GO:0008270">
    <property type="term" value="F:zinc ion binding"/>
    <property type="evidence" value="ECO:0007669"/>
    <property type="project" value="InterPro"/>
</dbReference>
<dbReference type="GO" id="GO:0061630">
    <property type="term" value="F:ubiquitin protein ligase activity"/>
    <property type="evidence" value="ECO:0007669"/>
    <property type="project" value="InterPro"/>
</dbReference>
<organism evidence="2 3">
    <name type="scientific">Olpidium bornovanus</name>
    <dbReference type="NCBI Taxonomy" id="278681"/>
    <lineage>
        <taxon>Eukaryota</taxon>
        <taxon>Fungi</taxon>
        <taxon>Fungi incertae sedis</taxon>
        <taxon>Olpidiomycota</taxon>
        <taxon>Olpidiomycotina</taxon>
        <taxon>Olpidiomycetes</taxon>
        <taxon>Olpidiales</taxon>
        <taxon>Olpidiaceae</taxon>
        <taxon>Olpidium</taxon>
    </lineage>
</organism>
<sequence>MKLNIKSDVAARRFSRLPAARGYCERLPPLAPLGGGRAVPPLDRDCPAAAAADAASDAPALACTAYSRTGAALGYSATRLRERSLTSAAPRGSRPRADTKTNFKKKKTSWSAVAVWRWDVEEEDVCGICRNAYGACCNGDCKFPGDDAAILNVDVSVSSFLGFRGGPIAHRRAFSASTAGGFLRKGKAVEHFFRSFVKGGLLHSRVPVEADAVTARLRVSGCFRPRAVTARAPPSTAEAPAGGRIS</sequence>
<dbReference type="AlphaFoldDB" id="A0A8H8DGK8"/>
<reference evidence="2 3" key="1">
    <citation type="journal article" name="Sci. Rep.">
        <title>Genome-scale phylogenetic analyses confirm Olpidium as the closest living zoosporic fungus to the non-flagellated, terrestrial fungi.</title>
        <authorList>
            <person name="Chang Y."/>
            <person name="Rochon D."/>
            <person name="Sekimoto S."/>
            <person name="Wang Y."/>
            <person name="Chovatia M."/>
            <person name="Sandor L."/>
            <person name="Salamov A."/>
            <person name="Grigoriev I.V."/>
            <person name="Stajich J.E."/>
            <person name="Spatafora J.W."/>
        </authorList>
    </citation>
    <scope>NUCLEOTIDE SEQUENCE [LARGE SCALE GENOMIC DNA]</scope>
    <source>
        <strain evidence="2">S191</strain>
    </source>
</reference>
<proteinExistence type="predicted"/>
<name>A0A8H8DGK8_9FUNG</name>
<dbReference type="InterPro" id="IPR024991">
    <property type="entry name" value="RING-H2_APC11"/>
</dbReference>
<dbReference type="OrthoDB" id="1681166at2759"/>
<gene>
    <name evidence="2" type="ORF">BJ554DRAFT_2497</name>
</gene>
<dbReference type="Pfam" id="PF12861">
    <property type="entry name" value="zf-ANAPC11"/>
    <property type="match status" value="1"/>
</dbReference>
<evidence type="ECO:0000313" key="2">
    <source>
        <dbReference type="EMBL" id="KAG5457476.1"/>
    </source>
</evidence>
<dbReference type="GO" id="GO:0005680">
    <property type="term" value="C:anaphase-promoting complex"/>
    <property type="evidence" value="ECO:0007669"/>
    <property type="project" value="InterPro"/>
</dbReference>
<evidence type="ECO:0000313" key="3">
    <source>
        <dbReference type="Proteomes" id="UP000673691"/>
    </source>
</evidence>
<dbReference type="Proteomes" id="UP000673691">
    <property type="component" value="Unassembled WGS sequence"/>
</dbReference>
<accession>A0A8H8DGK8</accession>
<dbReference type="EMBL" id="JAEFCI010010011">
    <property type="protein sequence ID" value="KAG5457476.1"/>
    <property type="molecule type" value="Genomic_DNA"/>
</dbReference>